<dbReference type="SUPFAM" id="SSF53098">
    <property type="entry name" value="Ribonuclease H-like"/>
    <property type="match status" value="1"/>
</dbReference>
<gene>
    <name evidence="5" type="ORF">B0H94_10616</name>
</gene>
<dbReference type="GO" id="GO:0005829">
    <property type="term" value="C:cytosol"/>
    <property type="evidence" value="ECO:0007669"/>
    <property type="project" value="TreeGrafter"/>
</dbReference>
<evidence type="ECO:0000259" key="4">
    <source>
        <dbReference type="SMART" id="SM00479"/>
    </source>
</evidence>
<dbReference type="Pfam" id="PF00929">
    <property type="entry name" value="RNase_T"/>
    <property type="match status" value="1"/>
</dbReference>
<dbReference type="FunFam" id="3.30.420.10:FF:000045">
    <property type="entry name" value="3'-5' exonuclease DinG"/>
    <property type="match status" value="1"/>
</dbReference>
<organism evidence="5 6">
    <name type="scientific">Salsuginibacillus halophilus</name>
    <dbReference type="NCBI Taxonomy" id="517424"/>
    <lineage>
        <taxon>Bacteria</taxon>
        <taxon>Bacillati</taxon>
        <taxon>Bacillota</taxon>
        <taxon>Bacilli</taxon>
        <taxon>Bacillales</taxon>
        <taxon>Bacillaceae</taxon>
        <taxon>Salsuginibacillus</taxon>
    </lineage>
</organism>
<accession>A0A2P8HHU5</accession>
<dbReference type="Proteomes" id="UP000242310">
    <property type="component" value="Unassembled WGS sequence"/>
</dbReference>
<evidence type="ECO:0000256" key="3">
    <source>
        <dbReference type="ARBA" id="ARBA00022839"/>
    </source>
</evidence>
<dbReference type="OrthoDB" id="9776650at2"/>
<sequence length="221" mass="24911">MMFWKKRQLPYETYRDQPLNTPLADLRFTVFDTEATGFAVGGHDRLIEIGAVHIEGFNVTDRTFQTFVDPGRDIPARITELTGITEKDVAGAPDALEAIDQFHAFAADNDNTAWAAHYMAFDMLVLKKELQRHKHSFREPLAIDTLDLIGCIAPSWDMRDLQHYALNFGTNIYDRHSALGDALTTAHLFVELLRYLEARGKTTLGDILDAVRTEGSTKALQ</sequence>
<dbReference type="InterPro" id="IPR036397">
    <property type="entry name" value="RNaseH_sf"/>
</dbReference>
<dbReference type="InterPro" id="IPR012337">
    <property type="entry name" value="RNaseH-like_sf"/>
</dbReference>
<dbReference type="Gene3D" id="3.30.420.10">
    <property type="entry name" value="Ribonuclease H-like superfamily/Ribonuclease H"/>
    <property type="match status" value="1"/>
</dbReference>
<dbReference type="EMBL" id="PYAV01000006">
    <property type="protein sequence ID" value="PSL45761.1"/>
    <property type="molecule type" value="Genomic_DNA"/>
</dbReference>
<evidence type="ECO:0000313" key="5">
    <source>
        <dbReference type="EMBL" id="PSL45761.1"/>
    </source>
</evidence>
<keyword evidence="3" id="KW-0269">Exonuclease</keyword>
<evidence type="ECO:0000256" key="2">
    <source>
        <dbReference type="ARBA" id="ARBA00022801"/>
    </source>
</evidence>
<evidence type="ECO:0000313" key="6">
    <source>
        <dbReference type="Proteomes" id="UP000242310"/>
    </source>
</evidence>
<reference evidence="5 6" key="1">
    <citation type="submission" date="2018-03" db="EMBL/GenBank/DDBJ databases">
        <title>Genomic Encyclopedia of Type Strains, Phase III (KMG-III): the genomes of soil and plant-associated and newly described type strains.</title>
        <authorList>
            <person name="Whitman W."/>
        </authorList>
    </citation>
    <scope>NUCLEOTIDE SEQUENCE [LARGE SCALE GENOMIC DNA]</scope>
    <source>
        <strain evidence="5 6">CGMCC 1.07653</strain>
    </source>
</reference>
<dbReference type="InterPro" id="IPR013520">
    <property type="entry name" value="Ribonucl_H"/>
</dbReference>
<proteinExistence type="predicted"/>
<dbReference type="CDD" id="cd06127">
    <property type="entry name" value="DEDDh"/>
    <property type="match status" value="1"/>
</dbReference>
<name>A0A2P8HHU5_9BACI</name>
<dbReference type="PANTHER" id="PTHR30231:SF41">
    <property type="entry name" value="DNA POLYMERASE III SUBUNIT EPSILON"/>
    <property type="match status" value="1"/>
</dbReference>
<protein>
    <submittedName>
        <fullName evidence="5">DNA polymerase-3 subunit epsilon</fullName>
    </submittedName>
</protein>
<evidence type="ECO:0000256" key="1">
    <source>
        <dbReference type="ARBA" id="ARBA00022722"/>
    </source>
</evidence>
<keyword evidence="1" id="KW-0540">Nuclease</keyword>
<keyword evidence="6" id="KW-1185">Reference proteome</keyword>
<keyword evidence="2" id="KW-0378">Hydrolase</keyword>
<feature type="domain" description="Exonuclease" evidence="4">
    <location>
        <begin position="27"/>
        <end position="198"/>
    </location>
</feature>
<dbReference type="AlphaFoldDB" id="A0A2P8HHU5"/>
<dbReference type="SMART" id="SM00479">
    <property type="entry name" value="EXOIII"/>
    <property type="match status" value="1"/>
</dbReference>
<dbReference type="PANTHER" id="PTHR30231">
    <property type="entry name" value="DNA POLYMERASE III SUBUNIT EPSILON"/>
    <property type="match status" value="1"/>
</dbReference>
<dbReference type="GO" id="GO:0008408">
    <property type="term" value="F:3'-5' exonuclease activity"/>
    <property type="evidence" value="ECO:0007669"/>
    <property type="project" value="TreeGrafter"/>
</dbReference>
<dbReference type="GO" id="GO:0003676">
    <property type="term" value="F:nucleic acid binding"/>
    <property type="evidence" value="ECO:0007669"/>
    <property type="project" value="InterPro"/>
</dbReference>
<comment type="caution">
    <text evidence="5">The sequence shown here is derived from an EMBL/GenBank/DDBJ whole genome shotgun (WGS) entry which is preliminary data.</text>
</comment>
<dbReference type="GO" id="GO:0045004">
    <property type="term" value="P:DNA replication proofreading"/>
    <property type="evidence" value="ECO:0007669"/>
    <property type="project" value="TreeGrafter"/>
</dbReference>